<dbReference type="Pfam" id="PF03171">
    <property type="entry name" value="2OG-FeII_Oxy"/>
    <property type="match status" value="1"/>
</dbReference>
<dbReference type="Gramene" id="KCW53779">
    <property type="protein sequence ID" value="KCW53779"/>
    <property type="gene ID" value="EUGRSUZ_J03027"/>
</dbReference>
<reference evidence="2" key="1">
    <citation type="submission" date="2013-07" db="EMBL/GenBank/DDBJ databases">
        <title>The genome of Eucalyptus grandis.</title>
        <authorList>
            <person name="Schmutz J."/>
            <person name="Hayes R."/>
            <person name="Myburg A."/>
            <person name="Tuskan G."/>
            <person name="Grattapaglia D."/>
            <person name="Rokhsar D.S."/>
        </authorList>
    </citation>
    <scope>NUCLEOTIDE SEQUENCE</scope>
    <source>
        <tissue evidence="2">Leaf extractions</tissue>
    </source>
</reference>
<dbReference type="InterPro" id="IPR027443">
    <property type="entry name" value="IPNS-like_sf"/>
</dbReference>
<feature type="domain" description="Fe2OG dioxygenase" evidence="1">
    <location>
        <begin position="45"/>
        <end position="145"/>
    </location>
</feature>
<dbReference type="GO" id="GO:0016706">
    <property type="term" value="F:2-oxoglutarate-dependent dioxygenase activity"/>
    <property type="evidence" value="ECO:0000318"/>
    <property type="project" value="GO_Central"/>
</dbReference>
<organism evidence="2">
    <name type="scientific">Eucalyptus grandis</name>
    <name type="common">Flooded gum</name>
    <dbReference type="NCBI Taxonomy" id="71139"/>
    <lineage>
        <taxon>Eukaryota</taxon>
        <taxon>Viridiplantae</taxon>
        <taxon>Streptophyta</taxon>
        <taxon>Embryophyta</taxon>
        <taxon>Tracheophyta</taxon>
        <taxon>Spermatophyta</taxon>
        <taxon>Magnoliopsida</taxon>
        <taxon>eudicotyledons</taxon>
        <taxon>Gunneridae</taxon>
        <taxon>Pentapetalae</taxon>
        <taxon>rosids</taxon>
        <taxon>malvids</taxon>
        <taxon>Myrtales</taxon>
        <taxon>Myrtaceae</taxon>
        <taxon>Myrtoideae</taxon>
        <taxon>Eucalypteae</taxon>
        <taxon>Eucalyptus</taxon>
    </lineage>
</organism>
<dbReference type="InterPro" id="IPR044861">
    <property type="entry name" value="IPNS-like_FE2OG_OXY"/>
</dbReference>
<dbReference type="PROSITE" id="PS51471">
    <property type="entry name" value="FE2OG_OXY"/>
    <property type="match status" value="1"/>
</dbReference>
<dbReference type="AlphaFoldDB" id="A0A059AJ45"/>
<dbReference type="STRING" id="71139.A0A059AJ45"/>
<dbReference type="PANTHER" id="PTHR47990">
    <property type="entry name" value="2-OXOGLUTARATE (2OG) AND FE(II)-DEPENDENT OXYGENASE SUPERFAMILY PROTEIN-RELATED"/>
    <property type="match status" value="1"/>
</dbReference>
<dbReference type="OMA" id="ITIICED"/>
<evidence type="ECO:0000313" key="2">
    <source>
        <dbReference type="EMBL" id="KCW53779.1"/>
    </source>
</evidence>
<dbReference type="InterPro" id="IPR005123">
    <property type="entry name" value="Oxoglu/Fe-dep_dioxygenase_dom"/>
</dbReference>
<sequence>MLYAEIELSLSLSLCGSKTMHSYTEKLSELDQMIRRMILESLGTTSRRLRVMKYAAPRTTDDQIGLAPHTDKIFLTILCQNDVHGLQVQTKHGEWFSARPSPNSFTVMIGDSLYAWVNGSLHSLCHQVMISGNEVRYSAALFSIPKGGYIIKAPNELVDEEHPLLFQAL</sequence>
<proteinExistence type="predicted"/>
<dbReference type="Gene3D" id="2.60.120.330">
    <property type="entry name" value="B-lactam Antibiotic, Isopenicillin N Synthase, Chain"/>
    <property type="match status" value="1"/>
</dbReference>
<dbReference type="InterPro" id="IPR050231">
    <property type="entry name" value="Iron_ascorbate_oxido_reductase"/>
</dbReference>
<name>A0A059AJ45_EUCGR</name>
<accession>A0A059AJ45</accession>
<dbReference type="InParanoid" id="A0A059AJ45"/>
<evidence type="ECO:0000259" key="1">
    <source>
        <dbReference type="PROSITE" id="PS51471"/>
    </source>
</evidence>
<dbReference type="EMBL" id="KK198762">
    <property type="protein sequence ID" value="KCW53779.1"/>
    <property type="molecule type" value="Genomic_DNA"/>
</dbReference>
<gene>
    <name evidence="2" type="ORF">EUGRSUZ_J03027</name>
</gene>
<protein>
    <recommendedName>
        <fullName evidence="1">Fe2OG dioxygenase domain-containing protein</fullName>
    </recommendedName>
</protein>
<dbReference type="SUPFAM" id="SSF51197">
    <property type="entry name" value="Clavaminate synthase-like"/>
    <property type="match status" value="1"/>
</dbReference>